<accession>A0A2I0AL80</accession>
<keyword evidence="6" id="KW-1185">Reference proteome</keyword>
<sequence>MMDGGHFFREEEEEDEDQYFDSKEDLEEASDKRVSSDPLYKVWIKSPGSIQERRANFMRWMGLDPIENLHSDSIDAVGELMEDNTSSGDFGRNSKLLESVSSTSLWSDEAPSTSPGRSFNEQYGCNIKNFHIDNKKKLIRKDDRSVRCNSHGKRRTRSVGWLRRLGAVACIVDRKNLEFDSDVSDSIHCESSRFQRVPVRSRRKKSKEFSAVYKGQDFQAHDGAILSMKFSPDGDYLATGGQDGVVRIWQVMECKRKTDISKYDPSSIYYSVNCNSELLPLYLDDKRKFKSKRQTSDSSCIIIPRKVFDISEKPLHEFHGHCGDVLDISWSNNKFNPINEMYFISGSIDGKIRIWEIPTCRVVAWTDVKQIVTAVCYCPNGKGFVVGLMTGDCRFYNSSDNRLQLEAVVSFDGKKKSVDKRITGLQFCPSASNKLMSTSADSVIRILDGVDVVSKYKGFRNTNSQISATFTSDGHHIISASEDSNVYIWNHLKHDQTHSSNRKNSKSIRASEHFASSNVSIALPWQGISSGSDNIRMTENNCKSQWNTLASITLFSLTLTHDFLANILHRNSATWPEEKLPFSTPSISHLQKSRFNFLKNSCQKNISHAWGQVIVTAGWDGRIRSFQNYGLPVQL</sequence>
<dbReference type="InterPro" id="IPR001680">
    <property type="entry name" value="WD40_rpt"/>
</dbReference>
<dbReference type="Gene3D" id="2.130.10.10">
    <property type="entry name" value="YVTN repeat-like/Quinoprotein amine dehydrogenase"/>
    <property type="match status" value="2"/>
</dbReference>
<keyword evidence="2" id="KW-0677">Repeat</keyword>
<dbReference type="Pfam" id="PF00400">
    <property type="entry name" value="WD40"/>
    <property type="match status" value="3"/>
</dbReference>
<dbReference type="STRING" id="1088818.A0A2I0AL80"/>
<evidence type="ECO:0000313" key="5">
    <source>
        <dbReference type="EMBL" id="PKA56319.1"/>
    </source>
</evidence>
<evidence type="ECO:0000256" key="3">
    <source>
        <dbReference type="PROSITE-ProRule" id="PRU00221"/>
    </source>
</evidence>
<dbReference type="PANTHER" id="PTHR14221">
    <property type="entry name" value="WD REPEAT DOMAIN 44"/>
    <property type="match status" value="1"/>
</dbReference>
<feature type="repeat" description="WD" evidence="3">
    <location>
        <begin position="318"/>
        <end position="357"/>
    </location>
</feature>
<dbReference type="PROSITE" id="PS50082">
    <property type="entry name" value="WD_REPEATS_2"/>
    <property type="match status" value="3"/>
</dbReference>
<protein>
    <submittedName>
        <fullName evidence="5">Dynein assembly factor with WDR repeat domains 1</fullName>
    </submittedName>
</protein>
<dbReference type="SUPFAM" id="SSF50978">
    <property type="entry name" value="WD40 repeat-like"/>
    <property type="match status" value="1"/>
</dbReference>
<dbReference type="InterPro" id="IPR040324">
    <property type="entry name" value="WDR44/Dgr2"/>
</dbReference>
<evidence type="ECO:0000256" key="2">
    <source>
        <dbReference type="ARBA" id="ARBA00022737"/>
    </source>
</evidence>
<dbReference type="InterPro" id="IPR015943">
    <property type="entry name" value="WD40/YVTN_repeat-like_dom_sf"/>
</dbReference>
<name>A0A2I0AL80_9ASPA</name>
<feature type="repeat" description="WD" evidence="3">
    <location>
        <begin position="218"/>
        <end position="251"/>
    </location>
</feature>
<dbReference type="AlphaFoldDB" id="A0A2I0AL80"/>
<feature type="repeat" description="WD" evidence="3">
    <location>
        <begin position="467"/>
        <end position="490"/>
    </location>
</feature>
<dbReference type="PROSITE" id="PS50294">
    <property type="entry name" value="WD_REPEATS_REGION"/>
    <property type="match status" value="2"/>
</dbReference>
<proteinExistence type="predicted"/>
<dbReference type="EMBL" id="KZ451974">
    <property type="protein sequence ID" value="PKA56319.1"/>
    <property type="molecule type" value="Genomic_DNA"/>
</dbReference>
<keyword evidence="1 3" id="KW-0853">WD repeat</keyword>
<evidence type="ECO:0000256" key="1">
    <source>
        <dbReference type="ARBA" id="ARBA00022574"/>
    </source>
</evidence>
<dbReference type="InterPro" id="IPR036322">
    <property type="entry name" value="WD40_repeat_dom_sf"/>
</dbReference>
<dbReference type="OrthoDB" id="408728at2759"/>
<dbReference type="Proteomes" id="UP000236161">
    <property type="component" value="Unassembled WGS sequence"/>
</dbReference>
<organism evidence="5 6">
    <name type="scientific">Apostasia shenzhenica</name>
    <dbReference type="NCBI Taxonomy" id="1088818"/>
    <lineage>
        <taxon>Eukaryota</taxon>
        <taxon>Viridiplantae</taxon>
        <taxon>Streptophyta</taxon>
        <taxon>Embryophyta</taxon>
        <taxon>Tracheophyta</taxon>
        <taxon>Spermatophyta</taxon>
        <taxon>Magnoliopsida</taxon>
        <taxon>Liliopsida</taxon>
        <taxon>Asparagales</taxon>
        <taxon>Orchidaceae</taxon>
        <taxon>Apostasioideae</taxon>
        <taxon>Apostasia</taxon>
    </lineage>
</organism>
<evidence type="ECO:0000313" key="6">
    <source>
        <dbReference type="Proteomes" id="UP000236161"/>
    </source>
</evidence>
<dbReference type="InterPro" id="IPR020472">
    <property type="entry name" value="WD40_PAC1"/>
</dbReference>
<evidence type="ECO:0000256" key="4">
    <source>
        <dbReference type="SAM" id="MobiDB-lite"/>
    </source>
</evidence>
<feature type="compositionally biased region" description="Acidic residues" evidence="4">
    <location>
        <begin position="10"/>
        <end position="28"/>
    </location>
</feature>
<gene>
    <name evidence="5" type="primary">DAW1</name>
    <name evidence="5" type="ORF">AXF42_Ash011249</name>
</gene>
<reference evidence="5 6" key="1">
    <citation type="journal article" date="2017" name="Nature">
        <title>The Apostasia genome and the evolution of orchids.</title>
        <authorList>
            <person name="Zhang G.Q."/>
            <person name="Liu K.W."/>
            <person name="Li Z."/>
            <person name="Lohaus R."/>
            <person name="Hsiao Y.Y."/>
            <person name="Niu S.C."/>
            <person name="Wang J.Y."/>
            <person name="Lin Y.C."/>
            <person name="Xu Q."/>
            <person name="Chen L.J."/>
            <person name="Yoshida K."/>
            <person name="Fujiwara S."/>
            <person name="Wang Z.W."/>
            <person name="Zhang Y.Q."/>
            <person name="Mitsuda N."/>
            <person name="Wang M."/>
            <person name="Liu G.H."/>
            <person name="Pecoraro L."/>
            <person name="Huang H.X."/>
            <person name="Xiao X.J."/>
            <person name="Lin M."/>
            <person name="Wu X.Y."/>
            <person name="Wu W.L."/>
            <person name="Chen Y.Y."/>
            <person name="Chang S.B."/>
            <person name="Sakamoto S."/>
            <person name="Ohme-Takagi M."/>
            <person name="Yagi M."/>
            <person name="Zeng S.J."/>
            <person name="Shen C.Y."/>
            <person name="Yeh C.M."/>
            <person name="Luo Y.B."/>
            <person name="Tsai W.C."/>
            <person name="Van de Peer Y."/>
            <person name="Liu Z.J."/>
        </authorList>
    </citation>
    <scope>NUCLEOTIDE SEQUENCE [LARGE SCALE GENOMIC DNA]</scope>
    <source>
        <strain evidence="6">cv. Shenzhen</strain>
        <tissue evidence="5">Stem</tissue>
    </source>
</reference>
<dbReference type="PANTHER" id="PTHR14221:SF0">
    <property type="entry name" value="WD REPEAT-CONTAINING PROTEIN 44"/>
    <property type="match status" value="1"/>
</dbReference>
<dbReference type="PRINTS" id="PR00320">
    <property type="entry name" value="GPROTEINBRPT"/>
</dbReference>
<feature type="region of interest" description="Disordered" evidence="4">
    <location>
        <begin position="1"/>
        <end position="32"/>
    </location>
</feature>
<dbReference type="SMART" id="SM00320">
    <property type="entry name" value="WD40"/>
    <property type="match status" value="5"/>
</dbReference>